<organism evidence="2 3">
    <name type="scientific">Rhodocollybia butyracea</name>
    <dbReference type="NCBI Taxonomy" id="206335"/>
    <lineage>
        <taxon>Eukaryota</taxon>
        <taxon>Fungi</taxon>
        <taxon>Dikarya</taxon>
        <taxon>Basidiomycota</taxon>
        <taxon>Agaricomycotina</taxon>
        <taxon>Agaricomycetes</taxon>
        <taxon>Agaricomycetidae</taxon>
        <taxon>Agaricales</taxon>
        <taxon>Marasmiineae</taxon>
        <taxon>Omphalotaceae</taxon>
        <taxon>Rhodocollybia</taxon>
    </lineage>
</organism>
<dbReference type="OrthoDB" id="2422225at2759"/>
<proteinExistence type="predicted"/>
<feature type="region of interest" description="Disordered" evidence="1">
    <location>
        <begin position="36"/>
        <end position="55"/>
    </location>
</feature>
<name>A0A9P5TWR1_9AGAR</name>
<sequence length="309" mass="35282">MPPYTNFPLMDLAELSPFVNDTAKFSIEEPSLFLNPDSLKRPRSDSAPASPHRSFSLQDFHSPSPFVQTAAPFEDSSLFKNPVIPEIKKHQQKALKKLQELGLDSDARKDLTTRWSVRHSVKWSNNTRKRTLFQCRCGYDHHSRQKLEESKGASNYKGDWERSTPYPFTGCLAHIEIIEQDDGRVTWIAGILDHNAACQNAVLERRPPVPLHEHVYKVALEQLRNGASITAIQEKNQEMMNAKRYHDMKTYDPATANVRYIFLPTDHSSLYRKAAKGLGVDTRELPQYNVDDWLNPHSPNFRAGRSGVV</sequence>
<keyword evidence="3" id="KW-1185">Reference proteome</keyword>
<evidence type="ECO:0000313" key="2">
    <source>
        <dbReference type="EMBL" id="KAF9042530.1"/>
    </source>
</evidence>
<dbReference type="AlphaFoldDB" id="A0A9P5TWR1"/>
<gene>
    <name evidence="2" type="ORF">BDP27DRAFT_1374305</name>
</gene>
<comment type="caution">
    <text evidence="2">The sequence shown here is derived from an EMBL/GenBank/DDBJ whole genome shotgun (WGS) entry which is preliminary data.</text>
</comment>
<dbReference type="Proteomes" id="UP000772434">
    <property type="component" value="Unassembled WGS sequence"/>
</dbReference>
<evidence type="ECO:0000313" key="3">
    <source>
        <dbReference type="Proteomes" id="UP000772434"/>
    </source>
</evidence>
<accession>A0A9P5TWR1</accession>
<dbReference type="EMBL" id="JADNRY010000544">
    <property type="protein sequence ID" value="KAF9042530.1"/>
    <property type="molecule type" value="Genomic_DNA"/>
</dbReference>
<reference evidence="2" key="1">
    <citation type="submission" date="2020-11" db="EMBL/GenBank/DDBJ databases">
        <authorList>
            <consortium name="DOE Joint Genome Institute"/>
            <person name="Ahrendt S."/>
            <person name="Riley R."/>
            <person name="Andreopoulos W."/>
            <person name="Labutti K."/>
            <person name="Pangilinan J."/>
            <person name="Ruiz-Duenas F.J."/>
            <person name="Barrasa J.M."/>
            <person name="Sanchez-Garcia M."/>
            <person name="Camarero S."/>
            <person name="Miyauchi S."/>
            <person name="Serrano A."/>
            <person name="Linde D."/>
            <person name="Babiker R."/>
            <person name="Drula E."/>
            <person name="Ayuso-Fernandez I."/>
            <person name="Pacheco R."/>
            <person name="Padilla G."/>
            <person name="Ferreira P."/>
            <person name="Barriuso J."/>
            <person name="Kellner H."/>
            <person name="Castanera R."/>
            <person name="Alfaro M."/>
            <person name="Ramirez L."/>
            <person name="Pisabarro A.G."/>
            <person name="Kuo A."/>
            <person name="Tritt A."/>
            <person name="Lipzen A."/>
            <person name="He G."/>
            <person name="Yan M."/>
            <person name="Ng V."/>
            <person name="Cullen D."/>
            <person name="Martin F."/>
            <person name="Rosso M.-N."/>
            <person name="Henrissat B."/>
            <person name="Hibbett D."/>
            <person name="Martinez A.T."/>
            <person name="Grigoriev I.V."/>
        </authorList>
    </citation>
    <scope>NUCLEOTIDE SEQUENCE</scope>
    <source>
        <strain evidence="2">AH 40177</strain>
    </source>
</reference>
<evidence type="ECO:0000256" key="1">
    <source>
        <dbReference type="SAM" id="MobiDB-lite"/>
    </source>
</evidence>
<protein>
    <submittedName>
        <fullName evidence="2">Uncharacterized protein</fullName>
    </submittedName>
</protein>